<dbReference type="RefSeq" id="WP_226593056.1">
    <property type="nucleotide sequence ID" value="NZ_BLAY01000260.1"/>
</dbReference>
<proteinExistence type="predicted"/>
<evidence type="ECO:0000313" key="1">
    <source>
        <dbReference type="EMBL" id="GET43840.1"/>
    </source>
</evidence>
<dbReference type="AlphaFoldDB" id="A0AAV3XT99"/>
<name>A0AAV3XT99_9CYAN</name>
<keyword evidence="2" id="KW-1185">Reference proteome</keyword>
<evidence type="ECO:0000313" key="2">
    <source>
        <dbReference type="Proteomes" id="UP001050975"/>
    </source>
</evidence>
<reference evidence="1" key="1">
    <citation type="submission" date="2019-10" db="EMBL/GenBank/DDBJ databases">
        <title>Draft genome sequece of Microseira wollei NIES-4236.</title>
        <authorList>
            <person name="Yamaguchi H."/>
            <person name="Suzuki S."/>
            <person name="Kawachi M."/>
        </authorList>
    </citation>
    <scope>NUCLEOTIDE SEQUENCE</scope>
    <source>
        <strain evidence="1">NIES-4236</strain>
    </source>
</reference>
<organism evidence="1 2">
    <name type="scientific">Microseira wollei NIES-4236</name>
    <dbReference type="NCBI Taxonomy" id="2530354"/>
    <lineage>
        <taxon>Bacteria</taxon>
        <taxon>Bacillati</taxon>
        <taxon>Cyanobacteriota</taxon>
        <taxon>Cyanophyceae</taxon>
        <taxon>Oscillatoriophycideae</taxon>
        <taxon>Aerosakkonematales</taxon>
        <taxon>Aerosakkonemataceae</taxon>
        <taxon>Microseira</taxon>
    </lineage>
</organism>
<sequence length="65" mass="7431">MAGIYGQKAEHYAESKGIYQIGWRQKNPPKLKARQRFLATGYLTRSPGQRFDGFVPNHPVQILLT</sequence>
<comment type="caution">
    <text evidence="1">The sequence shown here is derived from an EMBL/GenBank/DDBJ whole genome shotgun (WGS) entry which is preliminary data.</text>
</comment>
<accession>A0AAV3XT99</accession>
<dbReference type="EMBL" id="BLAY01000260">
    <property type="protein sequence ID" value="GET43840.1"/>
    <property type="molecule type" value="Genomic_DNA"/>
</dbReference>
<protein>
    <submittedName>
        <fullName evidence="1">FAD linked oxidase</fullName>
    </submittedName>
</protein>
<dbReference type="Proteomes" id="UP001050975">
    <property type="component" value="Unassembled WGS sequence"/>
</dbReference>
<gene>
    <name evidence="1" type="ORF">MiSe_86660</name>
</gene>